<protein>
    <recommendedName>
        <fullName evidence="2">Prolyl 4-hydroxylase alpha subunit Fe(2+) 2OG dioxygenase domain-containing protein</fullName>
    </recommendedName>
</protein>
<dbReference type="InterPro" id="IPR012668">
    <property type="entry name" value="CHP02466"/>
</dbReference>
<name>A0A382QWX2_9ZZZZ</name>
<dbReference type="Pfam" id="PF13759">
    <property type="entry name" value="2OG-FeII_Oxy_5"/>
    <property type="match status" value="1"/>
</dbReference>
<proteinExistence type="predicted"/>
<accession>A0A382QWX2</accession>
<sequence>MINIDEELPDGTRLFGWKSEPPLTPVAPSYTYHFAEKKIFLSEECESWNEYLLEQENVLLDKFRTSIGGDGLTGLGTTSITSRFRDFNLLKFDFHLVPKLKKAICDGIATLLRVSDNGDWQETLYANSWFNVLRQGEGMNIHSHGCNKNSFYGFHVTINATEPSFTSYYHPIKFQEEAFHAPNKKGTLTLFPNYVPHEVSPNKHESPRITIAGDIFPSTWINETDPGAHNKNLVELGKIG</sequence>
<reference evidence="1" key="1">
    <citation type="submission" date="2018-05" db="EMBL/GenBank/DDBJ databases">
        <authorList>
            <person name="Lanie J.A."/>
            <person name="Ng W.-L."/>
            <person name="Kazmierczak K.M."/>
            <person name="Andrzejewski T.M."/>
            <person name="Davidsen T.M."/>
            <person name="Wayne K.J."/>
            <person name="Tettelin H."/>
            <person name="Glass J.I."/>
            <person name="Rusch D."/>
            <person name="Podicherti R."/>
            <person name="Tsui H.-C.T."/>
            <person name="Winkler M.E."/>
        </authorList>
    </citation>
    <scope>NUCLEOTIDE SEQUENCE</scope>
</reference>
<dbReference type="EMBL" id="UINC01117517">
    <property type="protein sequence ID" value="SVC89989.1"/>
    <property type="molecule type" value="Genomic_DNA"/>
</dbReference>
<gene>
    <name evidence="1" type="ORF">METZ01_LOCUS342843</name>
</gene>
<dbReference type="AlphaFoldDB" id="A0A382QWX2"/>
<dbReference type="Gene3D" id="2.60.120.620">
    <property type="entry name" value="q2cbj1_9rhob like domain"/>
    <property type="match status" value="1"/>
</dbReference>
<evidence type="ECO:0000313" key="1">
    <source>
        <dbReference type="EMBL" id="SVC89989.1"/>
    </source>
</evidence>
<organism evidence="1">
    <name type="scientific">marine metagenome</name>
    <dbReference type="NCBI Taxonomy" id="408172"/>
    <lineage>
        <taxon>unclassified sequences</taxon>
        <taxon>metagenomes</taxon>
        <taxon>ecological metagenomes</taxon>
    </lineage>
</organism>
<evidence type="ECO:0008006" key="2">
    <source>
        <dbReference type="Google" id="ProtNLM"/>
    </source>
</evidence>